<comment type="caution">
    <text evidence="2">The sequence shown here is derived from an EMBL/GenBank/DDBJ whole genome shotgun (WGS) entry which is preliminary data.</text>
</comment>
<reference evidence="2 3" key="1">
    <citation type="submission" date="2017-09" db="EMBL/GenBank/DDBJ databases">
        <title>Genome sequencing of Besnoitia besnoiti strain Bb-Ger1.</title>
        <authorList>
            <person name="Schares G."/>
            <person name="Venepally P."/>
            <person name="Lorenzi H.A."/>
        </authorList>
    </citation>
    <scope>NUCLEOTIDE SEQUENCE [LARGE SCALE GENOMIC DNA]</scope>
    <source>
        <strain evidence="2 3">Bb-Ger1</strain>
    </source>
</reference>
<accession>A0A2A9MFW8</accession>
<name>A0A2A9MFW8_BESBE</name>
<dbReference type="AlphaFoldDB" id="A0A2A9MFW8"/>
<protein>
    <submittedName>
        <fullName evidence="2">Uncharacterized protein</fullName>
    </submittedName>
</protein>
<dbReference type="GeneID" id="40310966"/>
<dbReference type="EMBL" id="NWUJ01000005">
    <property type="protein sequence ID" value="PFH35151.1"/>
    <property type="molecule type" value="Genomic_DNA"/>
</dbReference>
<organism evidence="2 3">
    <name type="scientific">Besnoitia besnoiti</name>
    <name type="common">Apicomplexan protozoan</name>
    <dbReference type="NCBI Taxonomy" id="94643"/>
    <lineage>
        <taxon>Eukaryota</taxon>
        <taxon>Sar</taxon>
        <taxon>Alveolata</taxon>
        <taxon>Apicomplexa</taxon>
        <taxon>Conoidasida</taxon>
        <taxon>Coccidia</taxon>
        <taxon>Eucoccidiorida</taxon>
        <taxon>Eimeriorina</taxon>
        <taxon>Sarcocystidae</taxon>
        <taxon>Besnoitia</taxon>
    </lineage>
</organism>
<dbReference type="KEGG" id="bbes:BESB_060380"/>
<proteinExistence type="predicted"/>
<evidence type="ECO:0000313" key="3">
    <source>
        <dbReference type="Proteomes" id="UP000224006"/>
    </source>
</evidence>
<dbReference type="VEuPathDB" id="ToxoDB:BESB_060380"/>
<gene>
    <name evidence="2" type="ORF">BESB_060380</name>
</gene>
<feature type="region of interest" description="Disordered" evidence="1">
    <location>
        <begin position="117"/>
        <end position="157"/>
    </location>
</feature>
<sequence length="282" mass="31517">MCGAAECLRPWLDDRCHCDACLGLEKRECSSPRMRARKASNPTCESFYASKCLKQQFHRAEATAAEPLEKSRNALSRAGTQKTDLLLTSSLTKISTGEGLDSAATLGKQDLKTLETHQGTADLKKQQSAQSLRREKTETESDVEASARSRSNRRSQKPVELLFRPHCKTCGVDECLRPELDDRCHCHACVGLRDGECDSPRMKTRRASQPSCEGFYASKCLQHEATKKSRTKSSSRLAKNPSVELLERVRFAVTDACEVEQHAPKIVRRATAYPEKRANKQE</sequence>
<dbReference type="Proteomes" id="UP000224006">
    <property type="component" value="Chromosome V"/>
</dbReference>
<keyword evidence="3" id="KW-1185">Reference proteome</keyword>
<evidence type="ECO:0000313" key="2">
    <source>
        <dbReference type="EMBL" id="PFH35151.1"/>
    </source>
</evidence>
<evidence type="ECO:0000256" key="1">
    <source>
        <dbReference type="SAM" id="MobiDB-lite"/>
    </source>
</evidence>
<dbReference type="OrthoDB" id="10291163at2759"/>
<dbReference type="RefSeq" id="XP_029219160.1">
    <property type="nucleotide sequence ID" value="XM_029364452.1"/>
</dbReference>